<evidence type="ECO:0000313" key="4">
    <source>
        <dbReference type="Proteomes" id="UP000178845"/>
    </source>
</evidence>
<evidence type="ECO:0000259" key="2">
    <source>
        <dbReference type="Pfam" id="PF13231"/>
    </source>
</evidence>
<feature type="transmembrane region" description="Helical" evidence="1">
    <location>
        <begin position="118"/>
        <end position="142"/>
    </location>
</feature>
<feature type="transmembrane region" description="Helical" evidence="1">
    <location>
        <begin position="480"/>
        <end position="501"/>
    </location>
</feature>
<reference evidence="3 4" key="1">
    <citation type="journal article" date="2016" name="Nat. Commun.">
        <title>Thousands of microbial genomes shed light on interconnected biogeochemical processes in an aquifer system.</title>
        <authorList>
            <person name="Anantharaman K."/>
            <person name="Brown C.T."/>
            <person name="Hug L.A."/>
            <person name="Sharon I."/>
            <person name="Castelle C.J."/>
            <person name="Probst A.J."/>
            <person name="Thomas B.C."/>
            <person name="Singh A."/>
            <person name="Wilkins M.J."/>
            <person name="Karaoz U."/>
            <person name="Brodie E.L."/>
            <person name="Williams K.H."/>
            <person name="Hubbard S.S."/>
            <person name="Banfield J.F."/>
        </authorList>
    </citation>
    <scope>NUCLEOTIDE SEQUENCE [LARGE SCALE GENOMIC DNA]</scope>
</reference>
<dbReference type="InterPro" id="IPR038731">
    <property type="entry name" value="RgtA/B/C-like"/>
</dbReference>
<keyword evidence="1" id="KW-1133">Transmembrane helix</keyword>
<keyword evidence="1" id="KW-0472">Membrane</keyword>
<dbReference type="Proteomes" id="UP000178845">
    <property type="component" value="Unassembled WGS sequence"/>
</dbReference>
<feature type="transmembrane region" description="Helical" evidence="1">
    <location>
        <begin position="446"/>
        <end position="468"/>
    </location>
</feature>
<feature type="transmembrane region" description="Helical" evidence="1">
    <location>
        <begin position="381"/>
        <end position="397"/>
    </location>
</feature>
<accession>A0A1F5HWY5</accession>
<feature type="transmembrane region" description="Helical" evidence="1">
    <location>
        <begin position="352"/>
        <end position="369"/>
    </location>
</feature>
<proteinExistence type="predicted"/>
<sequence length="505" mass="57951">MATIFKYQLTLLIFLLLLWNIFMPIFEGADEEGHFCSADYIAHKNKLPNLLINDGCFIWHPPLYYLYLSPFIRLFHTPQHTPFDVKENPKAFLLRKGQYAQYVHTKKEMTFRWNTLQLMVHVLRLLTSFFAVLIFIITWKAARNIFSEKLARNLSLLLFFNPMFIHIFTTLTNVTLVSLIATVVILIDLAHAKESKSLKVVFIQGLLIGFGYITKITILSLIPVWLILMIVEQHKFKYSLRLLIGKVSIFTIGFALSAGWYLARNLMLYGNILEVNALAKTYGASAHDLLLERVGLLNYLNSIALTLFKTFWSGYGYLTIRFPEFVNLPLLIVLLLIIYTIYVNYKKLNRELTIALIYAVGVIGGLVIMNFRLSAMHAKDLFPAYMPLALLFGYGLFHAKDTIKKGRLRFFTIVSLILGSYLFAQVEIVKLLKALFQFQWAPVVPLLLAIAIKTVLVFALVKIVVSFIGKAKFDPKSVVVLTYLIAIFDIFILFSSVYLLYKSFI</sequence>
<gene>
    <name evidence="3" type="ORF">A3I53_02335</name>
</gene>
<feature type="transmembrane region" description="Helical" evidence="1">
    <location>
        <begin position="325"/>
        <end position="345"/>
    </location>
</feature>
<name>A0A1F5HWY5_9BACT</name>
<feature type="transmembrane region" description="Helical" evidence="1">
    <location>
        <begin position="207"/>
        <end position="231"/>
    </location>
</feature>
<evidence type="ECO:0000313" key="3">
    <source>
        <dbReference type="EMBL" id="OGE08586.1"/>
    </source>
</evidence>
<feature type="transmembrane region" description="Helical" evidence="1">
    <location>
        <begin position="154"/>
        <end position="187"/>
    </location>
</feature>
<feature type="transmembrane region" description="Helical" evidence="1">
    <location>
        <begin position="409"/>
        <end position="426"/>
    </location>
</feature>
<organism evidence="3 4">
    <name type="scientific">Candidatus Curtissbacteria bacterium RIFCSPLOWO2_02_FULL_40_13b</name>
    <dbReference type="NCBI Taxonomy" id="1797733"/>
    <lineage>
        <taxon>Bacteria</taxon>
        <taxon>Candidatus Curtissiibacteriota</taxon>
    </lineage>
</organism>
<dbReference type="EMBL" id="MFBW01000014">
    <property type="protein sequence ID" value="OGE08586.1"/>
    <property type="molecule type" value="Genomic_DNA"/>
</dbReference>
<dbReference type="AlphaFoldDB" id="A0A1F5HWY5"/>
<feature type="transmembrane region" description="Helical" evidence="1">
    <location>
        <begin position="243"/>
        <end position="263"/>
    </location>
</feature>
<comment type="caution">
    <text evidence="3">The sequence shown here is derived from an EMBL/GenBank/DDBJ whole genome shotgun (WGS) entry which is preliminary data.</text>
</comment>
<dbReference type="Pfam" id="PF13231">
    <property type="entry name" value="PMT_2"/>
    <property type="match status" value="1"/>
</dbReference>
<keyword evidence="1" id="KW-0812">Transmembrane</keyword>
<evidence type="ECO:0000256" key="1">
    <source>
        <dbReference type="SAM" id="Phobius"/>
    </source>
</evidence>
<feature type="domain" description="Glycosyltransferase RgtA/B/C/D-like" evidence="2">
    <location>
        <begin position="123"/>
        <end position="247"/>
    </location>
</feature>
<protein>
    <recommendedName>
        <fullName evidence="2">Glycosyltransferase RgtA/B/C/D-like domain-containing protein</fullName>
    </recommendedName>
</protein>